<feature type="transmembrane region" description="Helical" evidence="9">
    <location>
        <begin position="348"/>
        <end position="372"/>
    </location>
</feature>
<dbReference type="Gene3D" id="1.20.1250.20">
    <property type="entry name" value="MFS general substrate transporter like domains"/>
    <property type="match status" value="2"/>
</dbReference>
<comment type="caution">
    <text evidence="11">The sequence shown here is derived from an EMBL/GenBank/DDBJ whole genome shotgun (WGS) entry which is preliminary data.</text>
</comment>
<organism evidence="11 12">
    <name type="scientific">Bradyrhizobium ivorense</name>
    <dbReference type="NCBI Taxonomy" id="2511166"/>
    <lineage>
        <taxon>Bacteria</taxon>
        <taxon>Pseudomonadati</taxon>
        <taxon>Pseudomonadota</taxon>
        <taxon>Alphaproteobacteria</taxon>
        <taxon>Hyphomicrobiales</taxon>
        <taxon>Nitrobacteraceae</taxon>
        <taxon>Bradyrhizobium</taxon>
    </lineage>
</organism>
<feature type="transmembrane region" description="Helical" evidence="9">
    <location>
        <begin position="415"/>
        <end position="432"/>
    </location>
</feature>
<name>A0A508TXH7_9BRAD</name>
<evidence type="ECO:0000313" key="11">
    <source>
        <dbReference type="EMBL" id="VIO78876.1"/>
    </source>
</evidence>
<keyword evidence="5 9" id="KW-0812">Transmembrane</keyword>
<dbReference type="Proteomes" id="UP000328092">
    <property type="component" value="Unassembled WGS sequence"/>
</dbReference>
<feature type="transmembrane region" description="Helical" evidence="9">
    <location>
        <begin position="95"/>
        <end position="113"/>
    </location>
</feature>
<dbReference type="Pfam" id="PF00083">
    <property type="entry name" value="Sugar_tr"/>
    <property type="match status" value="1"/>
</dbReference>
<comment type="similarity">
    <text evidence="2">Belongs to the major facilitator superfamily. Metabolite:H+ Symporter (MHS) family (TC 2.A.1.6) family.</text>
</comment>
<dbReference type="Pfam" id="PF07690">
    <property type="entry name" value="MFS_1"/>
    <property type="match status" value="1"/>
</dbReference>
<dbReference type="AlphaFoldDB" id="A0A508TXH7"/>
<keyword evidence="7 9" id="KW-1133">Transmembrane helix</keyword>
<protein>
    <submittedName>
        <fullName evidence="11">Proline/betaine transporter</fullName>
    </submittedName>
</protein>
<dbReference type="InterPro" id="IPR005829">
    <property type="entry name" value="Sugar_transporter_CS"/>
</dbReference>
<dbReference type="RefSeq" id="WP_244626816.1">
    <property type="nucleotide sequence ID" value="NZ_CAADFC020000032.1"/>
</dbReference>
<dbReference type="InterPro" id="IPR036259">
    <property type="entry name" value="MFS_trans_sf"/>
</dbReference>
<evidence type="ECO:0000256" key="3">
    <source>
        <dbReference type="ARBA" id="ARBA00022448"/>
    </source>
</evidence>
<keyword evidence="12" id="KW-1185">Reference proteome</keyword>
<feature type="transmembrane region" description="Helical" evidence="9">
    <location>
        <begin position="29"/>
        <end position="49"/>
    </location>
</feature>
<dbReference type="PANTHER" id="PTHR43528:SF8">
    <property type="entry name" value="BLR0239 PROTEIN"/>
    <property type="match status" value="1"/>
</dbReference>
<dbReference type="InterPro" id="IPR020846">
    <property type="entry name" value="MFS_dom"/>
</dbReference>
<evidence type="ECO:0000313" key="12">
    <source>
        <dbReference type="Proteomes" id="UP000328092"/>
    </source>
</evidence>
<dbReference type="GO" id="GO:0005886">
    <property type="term" value="C:plasma membrane"/>
    <property type="evidence" value="ECO:0007669"/>
    <property type="project" value="UniProtKB-SubCell"/>
</dbReference>
<dbReference type="SUPFAM" id="SSF103473">
    <property type="entry name" value="MFS general substrate transporter"/>
    <property type="match status" value="1"/>
</dbReference>
<evidence type="ECO:0000256" key="4">
    <source>
        <dbReference type="ARBA" id="ARBA00022475"/>
    </source>
</evidence>
<dbReference type="InterPro" id="IPR011701">
    <property type="entry name" value="MFS"/>
</dbReference>
<keyword evidence="3" id="KW-0813">Transport</keyword>
<dbReference type="GO" id="GO:0015293">
    <property type="term" value="F:symporter activity"/>
    <property type="evidence" value="ECO:0007669"/>
    <property type="project" value="UniProtKB-KW"/>
</dbReference>
<dbReference type="PROSITE" id="PS00216">
    <property type="entry name" value="SUGAR_TRANSPORT_1"/>
    <property type="match status" value="1"/>
</dbReference>
<dbReference type="PANTHER" id="PTHR43528">
    <property type="entry name" value="ALPHA-KETOGLUTARATE PERMEASE"/>
    <property type="match status" value="1"/>
</dbReference>
<keyword evidence="6" id="KW-0769">Symport</keyword>
<feature type="transmembrane region" description="Helical" evidence="9">
    <location>
        <begin position="254"/>
        <end position="280"/>
    </location>
</feature>
<feature type="transmembrane region" description="Helical" evidence="9">
    <location>
        <begin position="384"/>
        <end position="403"/>
    </location>
</feature>
<feature type="transmembrane region" description="Helical" evidence="9">
    <location>
        <begin position="160"/>
        <end position="183"/>
    </location>
</feature>
<evidence type="ECO:0000256" key="7">
    <source>
        <dbReference type="ARBA" id="ARBA00022989"/>
    </source>
</evidence>
<dbReference type="InterPro" id="IPR005828">
    <property type="entry name" value="MFS_sugar_transport-like"/>
</dbReference>
<evidence type="ECO:0000256" key="2">
    <source>
        <dbReference type="ARBA" id="ARBA00008240"/>
    </source>
</evidence>
<evidence type="ECO:0000256" key="8">
    <source>
        <dbReference type="ARBA" id="ARBA00023136"/>
    </source>
</evidence>
<evidence type="ECO:0000256" key="5">
    <source>
        <dbReference type="ARBA" id="ARBA00022692"/>
    </source>
</evidence>
<feature type="transmembrane region" description="Helical" evidence="9">
    <location>
        <begin position="292"/>
        <end position="312"/>
    </location>
</feature>
<dbReference type="PROSITE" id="PS50850">
    <property type="entry name" value="MFS"/>
    <property type="match status" value="1"/>
</dbReference>
<dbReference type="FunFam" id="1.20.1250.20:FF:000001">
    <property type="entry name" value="Dicarboxylate MFS transporter"/>
    <property type="match status" value="1"/>
</dbReference>
<evidence type="ECO:0000256" key="6">
    <source>
        <dbReference type="ARBA" id="ARBA00022847"/>
    </source>
</evidence>
<comment type="subcellular location">
    <subcellularLocation>
        <location evidence="1">Cell membrane</location>
        <topology evidence="1">Multi-pass membrane protein</topology>
    </subcellularLocation>
</comment>
<gene>
    <name evidence="11" type="primary">proP_7</name>
    <name evidence="11" type="ORF">CI1B_75510</name>
</gene>
<sequence length="459" mass="48542">MQTEAVKADARQAEAIAEMRRRVVISSTIGNALEWFDFTVFGLFAGILSKLFFPADNPSSSLLLTFATFGIAFAARPLGGLVFGLYADKHGRKKALVVMITLMAIGTGLLGFLPTFGAIGIAAPLLLLLARLIQGFSAGGEFGSASAMLIEFASPGRRGFYGSFQMVSQSLAFGLGAAMAIGLNLGLSPDAFASWGWRVPFILGILIGPTGWYLRQRCDESPEFQAYLAEKAATAQPKRQTTLGQLFSEHPRELIASFCLIAAGTAINYVNAIFLPAYAVAELKLPLLNAQLGLLVFSLANAAIAIAAGALSDRIGRRAVLMPAMIIYAVLFYLLLQRLVAEPTTTNLWQLQAAAVFLGALAGPGPAFMTEIFPVGVRSTGASLMYNLAVMLFGGLAPFINTWLVQATGDKAAPVYYIFLAAAIGLAGLSIYRARPQTDAAPAGLSPLPLATDKTAARS</sequence>
<keyword evidence="4" id="KW-1003">Cell membrane</keyword>
<evidence type="ECO:0000256" key="9">
    <source>
        <dbReference type="SAM" id="Phobius"/>
    </source>
</evidence>
<evidence type="ECO:0000259" key="10">
    <source>
        <dbReference type="PROSITE" id="PS50850"/>
    </source>
</evidence>
<evidence type="ECO:0000256" key="1">
    <source>
        <dbReference type="ARBA" id="ARBA00004651"/>
    </source>
</evidence>
<dbReference type="InterPro" id="IPR051084">
    <property type="entry name" value="H+-coupled_symporters"/>
</dbReference>
<accession>A0A508TXH7</accession>
<feature type="transmembrane region" description="Helical" evidence="9">
    <location>
        <begin position="61"/>
        <end position="83"/>
    </location>
</feature>
<keyword evidence="8 9" id="KW-0472">Membrane</keyword>
<dbReference type="EMBL" id="CAADFC020000032">
    <property type="protein sequence ID" value="VIO78876.1"/>
    <property type="molecule type" value="Genomic_DNA"/>
</dbReference>
<reference evidence="11" key="1">
    <citation type="submission" date="2019-02" db="EMBL/GenBank/DDBJ databases">
        <authorList>
            <person name="Pothier F.J."/>
        </authorList>
    </citation>
    <scope>NUCLEOTIDE SEQUENCE</scope>
    <source>
        <strain evidence="11">CI-1B</strain>
    </source>
</reference>
<proteinExistence type="inferred from homology"/>
<feature type="transmembrane region" description="Helical" evidence="9">
    <location>
        <begin position="319"/>
        <end position="336"/>
    </location>
</feature>
<feature type="domain" description="Major facilitator superfamily (MFS) profile" evidence="10">
    <location>
        <begin position="23"/>
        <end position="439"/>
    </location>
</feature>